<organism evidence="4 5">
    <name type="scientific">Rhodotorula diobovata</name>
    <dbReference type="NCBI Taxonomy" id="5288"/>
    <lineage>
        <taxon>Eukaryota</taxon>
        <taxon>Fungi</taxon>
        <taxon>Dikarya</taxon>
        <taxon>Basidiomycota</taxon>
        <taxon>Pucciniomycotina</taxon>
        <taxon>Microbotryomycetes</taxon>
        <taxon>Sporidiobolales</taxon>
        <taxon>Sporidiobolaceae</taxon>
        <taxon>Rhodotorula</taxon>
    </lineage>
</organism>
<evidence type="ECO:0000256" key="1">
    <source>
        <dbReference type="ARBA" id="ARBA00022729"/>
    </source>
</evidence>
<dbReference type="EMBL" id="SOZI01000206">
    <property type="protein sequence ID" value="TNY17415.1"/>
    <property type="molecule type" value="Genomic_DNA"/>
</dbReference>
<feature type="non-terminal residue" evidence="4">
    <location>
        <position position="1"/>
    </location>
</feature>
<dbReference type="SUPFAM" id="SSF50965">
    <property type="entry name" value="Galactose oxidase, central domain"/>
    <property type="match status" value="1"/>
</dbReference>
<dbReference type="InterPro" id="IPR014756">
    <property type="entry name" value="Ig_E-set"/>
</dbReference>
<dbReference type="PANTHER" id="PTHR32208">
    <property type="entry name" value="SECRETED PROTEIN-RELATED"/>
    <property type="match status" value="1"/>
</dbReference>
<reference evidence="4 5" key="1">
    <citation type="submission" date="2019-03" db="EMBL/GenBank/DDBJ databases">
        <title>Rhodosporidium diobovatum UCD-FST 08-225 genome sequencing, assembly, and annotation.</title>
        <authorList>
            <person name="Fakankun I.U."/>
            <person name="Fristensky B."/>
            <person name="Levin D.B."/>
        </authorList>
    </citation>
    <scope>NUCLEOTIDE SEQUENCE [LARGE SCALE GENOMIC DNA]</scope>
    <source>
        <strain evidence="4 5">UCD-FST 08-225</strain>
    </source>
</reference>
<dbReference type="PANTHER" id="PTHR32208:SF96">
    <property type="entry name" value="GLYOXAL OXIDASE"/>
    <property type="match status" value="1"/>
</dbReference>
<evidence type="ECO:0000313" key="4">
    <source>
        <dbReference type="EMBL" id="TNY17415.1"/>
    </source>
</evidence>
<name>A0A5C5FL19_9BASI</name>
<feature type="domain" description="Galactose oxidase-like Early set" evidence="3">
    <location>
        <begin position="87"/>
        <end position="192"/>
    </location>
</feature>
<feature type="domain" description="Glyoxal oxidase N-terminal" evidence="2">
    <location>
        <begin position="2"/>
        <end position="82"/>
    </location>
</feature>
<dbReference type="SUPFAM" id="SSF81296">
    <property type="entry name" value="E set domains"/>
    <property type="match status" value="1"/>
</dbReference>
<dbReference type="InterPro" id="IPR015202">
    <property type="entry name" value="GO-like_E_set"/>
</dbReference>
<dbReference type="InterPro" id="IPR011043">
    <property type="entry name" value="Gal_Oxase/kelch_b-propeller"/>
</dbReference>
<comment type="caution">
    <text evidence="4">The sequence shown here is derived from an EMBL/GenBank/DDBJ whole genome shotgun (WGS) entry which is preliminary data.</text>
</comment>
<keyword evidence="1" id="KW-0732">Signal</keyword>
<dbReference type="AlphaFoldDB" id="A0A5C5FL19"/>
<sequence length="259" mass="27174">YAQEPALRPAYLNVSQPAGSMWDTKLPASTIPRMYHSVATLLNDGSVWVGGSNPNVDVITEANNASYPYKTEYRVERFYPSYYDAPRPEPSNLPSTISYGGEPFNLTLPASSLGQDVDLDGGAFSIMLMRFGFSTHVMNMGARALELTHSYTLSSDGSATLHVAQLPPNPALFVPGPAVLFVVVNGVPSIGHDLIVGNGQLGTQPTSPAVALPASSRRQVANAVGEVPPAPAVAGASRTAGDWVVALLGGVALGALVWL</sequence>
<dbReference type="OrthoDB" id="2019572at2759"/>
<protein>
    <submittedName>
        <fullName evidence="4">Immunoglobulin E-set</fullName>
    </submittedName>
</protein>
<dbReference type="Gene3D" id="2.130.10.80">
    <property type="entry name" value="Galactose oxidase/kelch, beta-propeller"/>
    <property type="match status" value="1"/>
</dbReference>
<dbReference type="InterPro" id="IPR013783">
    <property type="entry name" value="Ig-like_fold"/>
</dbReference>
<dbReference type="Proteomes" id="UP000311382">
    <property type="component" value="Unassembled WGS sequence"/>
</dbReference>
<dbReference type="InterPro" id="IPR009880">
    <property type="entry name" value="Glyoxal_oxidase_N"/>
</dbReference>
<dbReference type="Pfam" id="PF09118">
    <property type="entry name" value="GO-like_E_set"/>
    <property type="match status" value="1"/>
</dbReference>
<evidence type="ECO:0000259" key="2">
    <source>
        <dbReference type="Pfam" id="PF07250"/>
    </source>
</evidence>
<dbReference type="STRING" id="5288.A0A5C5FL19"/>
<evidence type="ECO:0000259" key="3">
    <source>
        <dbReference type="Pfam" id="PF09118"/>
    </source>
</evidence>
<keyword evidence="5" id="KW-1185">Reference proteome</keyword>
<dbReference type="InterPro" id="IPR037293">
    <property type="entry name" value="Gal_Oxidase_central_sf"/>
</dbReference>
<dbReference type="CDD" id="cd02851">
    <property type="entry name" value="E_set_GO_C"/>
    <property type="match status" value="1"/>
</dbReference>
<dbReference type="Pfam" id="PF07250">
    <property type="entry name" value="Glyoxal_oxid_N"/>
    <property type="match status" value="1"/>
</dbReference>
<accession>A0A5C5FL19</accession>
<gene>
    <name evidence="4" type="ORF">DMC30DRAFT_419816</name>
</gene>
<dbReference type="Gene3D" id="2.60.40.10">
    <property type="entry name" value="Immunoglobulins"/>
    <property type="match status" value="1"/>
</dbReference>
<evidence type="ECO:0000313" key="5">
    <source>
        <dbReference type="Proteomes" id="UP000311382"/>
    </source>
</evidence>
<proteinExistence type="predicted"/>